<dbReference type="InterPro" id="IPR036498">
    <property type="entry name" value="Nfu/NifU_N_sf"/>
</dbReference>
<dbReference type="RefSeq" id="WP_063206016.1">
    <property type="nucleotide sequence ID" value="NZ_LUKD01000001.1"/>
</dbReference>
<accession>A0A150WC92</accession>
<dbReference type="OrthoDB" id="9796965at2"/>
<protein>
    <recommendedName>
        <fullName evidence="2">Scaffold protein Nfu/NifU N-terminal domain-containing protein</fullName>
    </recommendedName>
</protein>
<dbReference type="PANTHER" id="PTHR11178">
    <property type="entry name" value="IRON-SULFUR CLUSTER SCAFFOLD PROTEIN NFU-RELATED"/>
    <property type="match status" value="1"/>
</dbReference>
<dbReference type="InterPro" id="IPR014824">
    <property type="entry name" value="Nfu/NifU_N"/>
</dbReference>
<dbReference type="Pfam" id="PF01106">
    <property type="entry name" value="NifU"/>
    <property type="match status" value="1"/>
</dbReference>
<organism evidence="3 5">
    <name type="scientific">Bdellovibrio bacteriovorus</name>
    <dbReference type="NCBI Taxonomy" id="959"/>
    <lineage>
        <taxon>Bacteria</taxon>
        <taxon>Pseudomonadati</taxon>
        <taxon>Bdellovibrionota</taxon>
        <taxon>Bdellovibrionia</taxon>
        <taxon>Bdellovibrionales</taxon>
        <taxon>Pseudobdellovibrionaceae</taxon>
        <taxon>Bdellovibrio</taxon>
    </lineage>
</organism>
<dbReference type="Proteomes" id="UP000075391">
    <property type="component" value="Unassembled WGS sequence"/>
</dbReference>
<name>A0A150WC92_BDEBC</name>
<dbReference type="SUPFAM" id="SSF117916">
    <property type="entry name" value="Fe-S cluster assembly (FSCA) domain-like"/>
    <property type="match status" value="1"/>
</dbReference>
<dbReference type="GO" id="GO:0005506">
    <property type="term" value="F:iron ion binding"/>
    <property type="evidence" value="ECO:0007669"/>
    <property type="project" value="InterPro"/>
</dbReference>
<comment type="similarity">
    <text evidence="1">Belongs to the NifU family.</text>
</comment>
<dbReference type="Pfam" id="PF08712">
    <property type="entry name" value="Nfu_N"/>
    <property type="match status" value="1"/>
</dbReference>
<evidence type="ECO:0000259" key="2">
    <source>
        <dbReference type="SMART" id="SM00932"/>
    </source>
</evidence>
<comment type="caution">
    <text evidence="3">The sequence shown here is derived from an EMBL/GenBank/DDBJ whole genome shotgun (WGS) entry which is preliminary data.</text>
</comment>
<dbReference type="InterPro" id="IPR001075">
    <property type="entry name" value="NIF_FeS_clus_asmbl_NifU_C"/>
</dbReference>
<dbReference type="Proteomes" id="UP000075799">
    <property type="component" value="Unassembled WGS sequence"/>
</dbReference>
<dbReference type="InterPro" id="IPR035433">
    <property type="entry name" value="NFU1-like"/>
</dbReference>
<dbReference type="PANTHER" id="PTHR11178:SF1">
    <property type="entry name" value="NFU1 IRON-SULFUR CLUSTER SCAFFOLD HOMOLOG, MITOCHONDRIAL"/>
    <property type="match status" value="1"/>
</dbReference>
<dbReference type="AlphaFoldDB" id="A0A150WC92"/>
<dbReference type="PIRSF" id="PIRSF036773">
    <property type="entry name" value="HIRIP5"/>
    <property type="match status" value="1"/>
</dbReference>
<dbReference type="InterPro" id="IPR034904">
    <property type="entry name" value="FSCA_dom_sf"/>
</dbReference>
<dbReference type="SUPFAM" id="SSF110836">
    <property type="entry name" value="Hypothetical protein SAV1430"/>
    <property type="match status" value="1"/>
</dbReference>
<evidence type="ECO:0000313" key="6">
    <source>
        <dbReference type="Proteomes" id="UP000075799"/>
    </source>
</evidence>
<sequence>MSSQDVLIRIQATPNPNAWKFVLDRPVLNEGKATYADAKEADQSLLASALFQVEGVRQVHFFQNVITITHNFDADPEEIQKNVCAVIQTRMPVHNPNQTQMDEKKLRRASLPPEVQRIEEILDETVRPGLQGDGGDLDVVKYEDNKLYVFYQGACGTCPSATSGTLMAIEGILRDQFNSEIEVIPV</sequence>
<proteinExistence type="inferred from homology"/>
<dbReference type="Gene3D" id="3.30.1370.70">
    <property type="entry name" value="Scaffold protein Nfu/NifU, N-terminal domain"/>
    <property type="match status" value="1"/>
</dbReference>
<evidence type="ECO:0000313" key="3">
    <source>
        <dbReference type="EMBL" id="KYG60684.1"/>
    </source>
</evidence>
<evidence type="ECO:0000313" key="5">
    <source>
        <dbReference type="Proteomes" id="UP000075391"/>
    </source>
</evidence>
<dbReference type="EMBL" id="LUKF01000019">
    <property type="protein sequence ID" value="KYG60684.1"/>
    <property type="molecule type" value="Genomic_DNA"/>
</dbReference>
<dbReference type="GO" id="GO:0051536">
    <property type="term" value="F:iron-sulfur cluster binding"/>
    <property type="evidence" value="ECO:0007669"/>
    <property type="project" value="InterPro"/>
</dbReference>
<feature type="domain" description="Scaffold protein Nfu/NifU N-terminal" evidence="2">
    <location>
        <begin position="8"/>
        <end position="94"/>
    </location>
</feature>
<dbReference type="EMBL" id="LUKD01000001">
    <property type="protein sequence ID" value="KYG69115.1"/>
    <property type="molecule type" value="Genomic_DNA"/>
</dbReference>
<evidence type="ECO:0000313" key="4">
    <source>
        <dbReference type="EMBL" id="KYG69115.1"/>
    </source>
</evidence>
<evidence type="ECO:0000256" key="1">
    <source>
        <dbReference type="ARBA" id="ARBA00006420"/>
    </source>
</evidence>
<reference evidence="5 6" key="1">
    <citation type="submission" date="2016-03" db="EMBL/GenBank/DDBJ databases">
        <authorList>
            <person name="Ploux O."/>
        </authorList>
    </citation>
    <scope>NUCLEOTIDE SEQUENCE [LARGE SCALE GENOMIC DNA]</scope>
    <source>
        <strain evidence="3 5">BER2</strain>
        <strain evidence="4 6">EC13</strain>
    </source>
</reference>
<dbReference type="SMART" id="SM00932">
    <property type="entry name" value="Nfu_N"/>
    <property type="match status" value="1"/>
</dbReference>
<gene>
    <name evidence="3" type="ORF">AZI85_11850</name>
    <name evidence="4" type="ORF">AZI87_07805</name>
</gene>
<dbReference type="GO" id="GO:0016226">
    <property type="term" value="P:iron-sulfur cluster assembly"/>
    <property type="evidence" value="ECO:0007669"/>
    <property type="project" value="InterPro"/>
</dbReference>
<dbReference type="Gene3D" id="3.30.300.130">
    <property type="entry name" value="Fe-S cluster assembly (FSCA)"/>
    <property type="match status" value="1"/>
</dbReference>